<reference evidence="1 2" key="1">
    <citation type="submission" date="2018-11" db="EMBL/GenBank/DDBJ databases">
        <authorList>
            <consortium name="Pathogen Informatics"/>
        </authorList>
    </citation>
    <scope>NUCLEOTIDE SEQUENCE [LARGE SCALE GENOMIC DNA]</scope>
</reference>
<evidence type="ECO:0000313" key="1">
    <source>
        <dbReference type="EMBL" id="VDN12513.1"/>
    </source>
</evidence>
<dbReference type="AlphaFoldDB" id="A0A3P7LNJ3"/>
<proteinExistence type="predicted"/>
<gene>
    <name evidence="1" type="ORF">DILT_LOCUS8344</name>
</gene>
<evidence type="ECO:0000313" key="2">
    <source>
        <dbReference type="Proteomes" id="UP000281553"/>
    </source>
</evidence>
<keyword evidence="2" id="KW-1185">Reference proteome</keyword>
<protein>
    <submittedName>
        <fullName evidence="1">Uncharacterized protein</fullName>
    </submittedName>
</protein>
<accession>A0A3P7LNJ3</accession>
<sequence length="162" mass="18737">MSVLYVVERAFSAFNDDCFTKVFEIFVQPQQESALQAWRLWAAKNINTLERVQRHATKLVTRQGSQSYETGLSNLDLFPLRYRELREDLILTFSILRVQDCCLVSGDFFELAKTTHLSGHPFNSRETGARLDARKYFLSKRLLEAWNILPLEVVISESLGVF</sequence>
<dbReference type="Proteomes" id="UP000281553">
    <property type="component" value="Unassembled WGS sequence"/>
</dbReference>
<dbReference type="OrthoDB" id="6138683at2759"/>
<name>A0A3P7LNJ3_DIBLA</name>
<organism evidence="1 2">
    <name type="scientific">Dibothriocephalus latus</name>
    <name type="common">Fish tapeworm</name>
    <name type="synonym">Diphyllobothrium latum</name>
    <dbReference type="NCBI Taxonomy" id="60516"/>
    <lineage>
        <taxon>Eukaryota</taxon>
        <taxon>Metazoa</taxon>
        <taxon>Spiralia</taxon>
        <taxon>Lophotrochozoa</taxon>
        <taxon>Platyhelminthes</taxon>
        <taxon>Cestoda</taxon>
        <taxon>Eucestoda</taxon>
        <taxon>Diphyllobothriidea</taxon>
        <taxon>Diphyllobothriidae</taxon>
        <taxon>Dibothriocephalus</taxon>
    </lineage>
</organism>
<dbReference type="EMBL" id="UYRU01054066">
    <property type="protein sequence ID" value="VDN12513.1"/>
    <property type="molecule type" value="Genomic_DNA"/>
</dbReference>